<dbReference type="Pfam" id="PF00856">
    <property type="entry name" value="SET"/>
    <property type="match status" value="1"/>
</dbReference>
<dbReference type="Gene3D" id="1.25.40.10">
    <property type="entry name" value="Tetratricopeptide repeat domain"/>
    <property type="match status" value="1"/>
</dbReference>
<dbReference type="InterPro" id="IPR002893">
    <property type="entry name" value="Znf_MYND"/>
</dbReference>
<dbReference type="SUPFAM" id="SSF144232">
    <property type="entry name" value="HIT/MYND zinc finger-like"/>
    <property type="match status" value="1"/>
</dbReference>
<dbReference type="Proteomes" id="UP000243579">
    <property type="component" value="Unassembled WGS sequence"/>
</dbReference>
<evidence type="ECO:0000259" key="6">
    <source>
        <dbReference type="PROSITE" id="PS50865"/>
    </source>
</evidence>
<evidence type="ECO:0000259" key="5">
    <source>
        <dbReference type="PROSITE" id="PS50280"/>
    </source>
</evidence>
<evidence type="ECO:0000313" key="8">
    <source>
        <dbReference type="Proteomes" id="UP000243579"/>
    </source>
</evidence>
<gene>
    <name evidence="7" type="ORF">ACHHYP_08540</name>
</gene>
<name>A0A1V9YPC6_ACHHY</name>
<dbReference type="Gene3D" id="2.170.270.10">
    <property type="entry name" value="SET domain"/>
    <property type="match status" value="1"/>
</dbReference>
<dbReference type="GO" id="GO:0005634">
    <property type="term" value="C:nucleus"/>
    <property type="evidence" value="ECO:0007669"/>
    <property type="project" value="TreeGrafter"/>
</dbReference>
<accession>A0A1V9YPC6</accession>
<dbReference type="STRING" id="1202772.A0A1V9YPC6"/>
<dbReference type="AlphaFoldDB" id="A0A1V9YPC6"/>
<comment type="caution">
    <text evidence="7">The sequence shown here is derived from an EMBL/GenBank/DDBJ whole genome shotgun (WGS) entry which is preliminary data.</text>
</comment>
<dbReference type="PROSITE" id="PS50280">
    <property type="entry name" value="SET"/>
    <property type="match status" value="1"/>
</dbReference>
<keyword evidence="3" id="KW-0862">Zinc</keyword>
<evidence type="ECO:0000256" key="2">
    <source>
        <dbReference type="ARBA" id="ARBA00022771"/>
    </source>
</evidence>
<keyword evidence="1" id="KW-0479">Metal-binding</keyword>
<dbReference type="EMBL" id="JNBR01001434">
    <property type="protein sequence ID" value="OQR87549.1"/>
    <property type="molecule type" value="Genomic_DNA"/>
</dbReference>
<keyword evidence="8" id="KW-1185">Reference proteome</keyword>
<reference evidence="7 8" key="1">
    <citation type="journal article" date="2014" name="Genome Biol. Evol.">
        <title>The secreted proteins of Achlya hypogyna and Thraustotheca clavata identify the ancestral oomycete secretome and reveal gene acquisitions by horizontal gene transfer.</title>
        <authorList>
            <person name="Misner I."/>
            <person name="Blouin N."/>
            <person name="Leonard G."/>
            <person name="Richards T.A."/>
            <person name="Lane C.E."/>
        </authorList>
    </citation>
    <scope>NUCLEOTIDE SEQUENCE [LARGE SCALE GENOMIC DNA]</scope>
    <source>
        <strain evidence="7 8">ATCC 48635</strain>
    </source>
</reference>
<dbReference type="InterPro" id="IPR001214">
    <property type="entry name" value="SET_dom"/>
</dbReference>
<evidence type="ECO:0000256" key="4">
    <source>
        <dbReference type="PROSITE-ProRule" id="PRU00134"/>
    </source>
</evidence>
<dbReference type="OrthoDB" id="186739at2759"/>
<evidence type="ECO:0000313" key="7">
    <source>
        <dbReference type="EMBL" id="OQR87549.1"/>
    </source>
</evidence>
<evidence type="ECO:0000256" key="1">
    <source>
        <dbReference type="ARBA" id="ARBA00022723"/>
    </source>
</evidence>
<dbReference type="InterPro" id="IPR011990">
    <property type="entry name" value="TPR-like_helical_dom_sf"/>
</dbReference>
<dbReference type="GO" id="GO:0008270">
    <property type="term" value="F:zinc ion binding"/>
    <property type="evidence" value="ECO:0007669"/>
    <property type="project" value="UniProtKB-KW"/>
</dbReference>
<dbReference type="PROSITE" id="PS01360">
    <property type="entry name" value="ZF_MYND_1"/>
    <property type="match status" value="1"/>
</dbReference>
<feature type="domain" description="MYND-type" evidence="6">
    <location>
        <begin position="402"/>
        <end position="442"/>
    </location>
</feature>
<dbReference type="PROSITE" id="PS50865">
    <property type="entry name" value="ZF_MYND_2"/>
    <property type="match status" value="1"/>
</dbReference>
<proteinExistence type="predicted"/>
<dbReference type="CDD" id="cd20071">
    <property type="entry name" value="SET_SMYD"/>
    <property type="match status" value="1"/>
</dbReference>
<dbReference type="PANTHER" id="PTHR12197:SF251">
    <property type="entry name" value="EG:BACR7C10.4 PROTEIN"/>
    <property type="match status" value="1"/>
</dbReference>
<protein>
    <recommendedName>
        <fullName evidence="9">MYND-type domain-containing protein</fullName>
    </recommendedName>
</protein>
<dbReference type="InterPro" id="IPR050869">
    <property type="entry name" value="H3K4_H4K5_MeTrfase"/>
</dbReference>
<evidence type="ECO:0000256" key="3">
    <source>
        <dbReference type="ARBA" id="ARBA00022833"/>
    </source>
</evidence>
<feature type="domain" description="SET" evidence="5">
    <location>
        <begin position="13"/>
        <end position="170"/>
    </location>
</feature>
<dbReference type="InterPro" id="IPR046341">
    <property type="entry name" value="SET_dom_sf"/>
</dbReference>
<dbReference type="Gene3D" id="6.10.140.2220">
    <property type="match status" value="1"/>
</dbReference>
<dbReference type="PANTHER" id="PTHR12197">
    <property type="entry name" value="HISTONE-LYSINE N-METHYLTRANSFERASE SMYD"/>
    <property type="match status" value="1"/>
</dbReference>
<evidence type="ECO:0008006" key="9">
    <source>
        <dbReference type="Google" id="ProtNLM"/>
    </source>
</evidence>
<organism evidence="7 8">
    <name type="scientific">Achlya hypogyna</name>
    <name type="common">Oomycete</name>
    <name type="synonym">Protoachlya hypogyna</name>
    <dbReference type="NCBI Taxonomy" id="1202772"/>
    <lineage>
        <taxon>Eukaryota</taxon>
        <taxon>Sar</taxon>
        <taxon>Stramenopiles</taxon>
        <taxon>Oomycota</taxon>
        <taxon>Saprolegniomycetes</taxon>
        <taxon>Saprolegniales</taxon>
        <taxon>Achlyaceae</taxon>
        <taxon>Achlya</taxon>
    </lineage>
</organism>
<keyword evidence="2 4" id="KW-0863">Zinc-finger</keyword>
<dbReference type="Pfam" id="PF01753">
    <property type="entry name" value="zf-MYND"/>
    <property type="match status" value="1"/>
</dbReference>
<sequence length="452" mass="48720">MVGELNATLPGGAAVRCESHPVFGTSLVATRDIAIGDVVWAEEATLLRPGSSLLDYVKLLRDEPELAVKLAPFMTLTPEAIDADPIFAPIKSCVDALRKADRALVSKLVSAFELNGHGLTGDVAGLFPIASKAAHSCNPNVVYQPVGPRGMQYVAIKPIASGSLVFYSYIAREKLGYPSHVRQAFLQQAYYFTCGCTRCGAPDDMRPLPCAQCKTHPMLYDPATTHWTCATCGAVTPEEAIRDAVDLEEAIETQVLAFDLDPAAATADRVRAALAALRPLAAPGHWATIYLSRILVEMSLPPSSTYMAPPLSTAQVEVATKEIARWCRDVLGTYNPVSAAMLVFTYRTVLYPMSARDADVSALLRDLFPFFQLNFGPNDEDVVAWRALVLTPAIRERGLERCAKCRATGAGYAACGRCQCVAYCSKDCQVADWKTGGHKRACAALGSQRPLG</sequence>
<dbReference type="SUPFAM" id="SSF82199">
    <property type="entry name" value="SET domain"/>
    <property type="match status" value="1"/>
</dbReference>